<dbReference type="CDD" id="cd04606">
    <property type="entry name" value="CBS_pair_Mg_transporter"/>
    <property type="match status" value="1"/>
</dbReference>
<evidence type="ECO:0000256" key="2">
    <source>
        <dbReference type="ARBA" id="ARBA00009749"/>
    </source>
</evidence>
<dbReference type="GO" id="GO:0015095">
    <property type="term" value="F:magnesium ion transmembrane transporter activity"/>
    <property type="evidence" value="ECO:0007669"/>
    <property type="project" value="UniProtKB-UniRule"/>
</dbReference>
<dbReference type="InterPro" id="IPR000644">
    <property type="entry name" value="CBS_dom"/>
</dbReference>
<comment type="subcellular location">
    <subcellularLocation>
        <location evidence="9">Cell membrane</location>
        <topology evidence="9">Multi-pass membrane protein</topology>
    </subcellularLocation>
    <subcellularLocation>
        <location evidence="1">Membrane</location>
        <topology evidence="1">Multi-pass membrane protein</topology>
    </subcellularLocation>
</comment>
<keyword evidence="9" id="KW-1003">Cell membrane</keyword>
<evidence type="ECO:0000259" key="10">
    <source>
        <dbReference type="PROSITE" id="PS51371"/>
    </source>
</evidence>
<dbReference type="RefSeq" id="WP_350332229.1">
    <property type="nucleotide sequence ID" value="NZ_CP054719.1"/>
</dbReference>
<dbReference type="PROSITE" id="PS51371">
    <property type="entry name" value="CBS"/>
    <property type="match status" value="1"/>
</dbReference>
<evidence type="ECO:0000313" key="11">
    <source>
        <dbReference type="EMBL" id="QOL19475.1"/>
    </source>
</evidence>
<organism evidence="11 12">
    <name type="scientific">Candidatus Bodocaedibacter vickermanii</name>
    <dbReference type="NCBI Taxonomy" id="2741701"/>
    <lineage>
        <taxon>Bacteria</taxon>
        <taxon>Pseudomonadati</taxon>
        <taxon>Pseudomonadota</taxon>
        <taxon>Alphaproteobacteria</taxon>
        <taxon>Holosporales</taxon>
        <taxon>Candidatus Paracaedibacteraceae</taxon>
        <taxon>Candidatus Bodocaedibacter</taxon>
    </lineage>
</organism>
<dbReference type="AlphaFoldDB" id="A0A7L9RSS7"/>
<dbReference type="InterPro" id="IPR046342">
    <property type="entry name" value="CBS_dom_sf"/>
</dbReference>
<evidence type="ECO:0000313" key="12">
    <source>
        <dbReference type="Proteomes" id="UP000594001"/>
    </source>
</evidence>
<comment type="function">
    <text evidence="9">Acts as a magnesium transporter.</text>
</comment>
<dbReference type="SUPFAM" id="SSF54631">
    <property type="entry name" value="CBS-domain pair"/>
    <property type="match status" value="1"/>
</dbReference>
<evidence type="ECO:0000256" key="6">
    <source>
        <dbReference type="ARBA" id="ARBA00022989"/>
    </source>
</evidence>
<dbReference type="Pfam" id="PF03448">
    <property type="entry name" value="MgtE_N"/>
    <property type="match status" value="1"/>
</dbReference>
<keyword evidence="7 9" id="KW-0472">Membrane</keyword>
<evidence type="ECO:0000256" key="1">
    <source>
        <dbReference type="ARBA" id="ARBA00004141"/>
    </source>
</evidence>
<proteinExistence type="inferred from homology"/>
<gene>
    <name evidence="11" type="ORF">CPBP_00231</name>
</gene>
<dbReference type="SMART" id="SM00924">
    <property type="entry name" value="MgtE_N"/>
    <property type="match status" value="1"/>
</dbReference>
<dbReference type="Gene3D" id="1.10.357.20">
    <property type="entry name" value="SLC41 divalent cation transporters, integral membrane domain"/>
    <property type="match status" value="1"/>
</dbReference>
<comment type="similarity">
    <text evidence="2 9">Belongs to the SLC41A transporter family.</text>
</comment>
<sequence>MEKSVTTTPILSDATIARQTLAKIHRFLKTENYTKLQKTIESLHYADIADVLEVVSLEYRLEILKFIPRDIEAEVFLDLEPAIRSELLNYVSPDAIARIINSLESGDTLSFIEDLTFEQQTDVVRFLSKKEQAFLNEALSYDEGTAGRLMQRELVAVPRFWTVSQVKRYIKTADFLPDQIFNVYVIDANHRPLGYVSLSELLKHDEDEKISHFMQKDVFSFSIETLQKEVAFYFRHYGLASAPVLDSNGRIKGDITLNNVVNLIDEEAERAFLGLAGAANSDIHMSLLKASTNRFKWVMITAFSSILSSYIISKFDKSIEQIVALAVLMSIVVAIGGSVSLQVASVTIRALSNGEFRLVRIWYSLWKEVQVGFINGVLISSILVIMVLLWYGDLSLALVFGVTILINVIYGSVMGLSIPVVLFRFNYDPAISAPPFLIPACDMMGYGSFLYLATLYLI</sequence>
<accession>A0A7L9RSS7</accession>
<dbReference type="InterPro" id="IPR006667">
    <property type="entry name" value="SLC41_membr_dom"/>
</dbReference>
<name>A0A7L9RSS7_9PROT</name>
<protein>
    <recommendedName>
        <fullName evidence="9">Magnesium transporter MgtE</fullName>
    </recommendedName>
</protein>
<keyword evidence="5 9" id="KW-0460">Magnesium</keyword>
<dbReference type="Gene3D" id="3.10.580.10">
    <property type="entry name" value="CBS-domain"/>
    <property type="match status" value="1"/>
</dbReference>
<dbReference type="SUPFAM" id="SSF161093">
    <property type="entry name" value="MgtE membrane domain-like"/>
    <property type="match status" value="1"/>
</dbReference>
<evidence type="ECO:0000256" key="3">
    <source>
        <dbReference type="ARBA" id="ARBA00022448"/>
    </source>
</evidence>
<evidence type="ECO:0000256" key="9">
    <source>
        <dbReference type="RuleBase" id="RU362011"/>
    </source>
</evidence>
<dbReference type="InterPro" id="IPR038076">
    <property type="entry name" value="MgtE_N_sf"/>
</dbReference>
<dbReference type="Pfam" id="PF01769">
    <property type="entry name" value="MgtE"/>
    <property type="match status" value="1"/>
</dbReference>
<reference evidence="11 12" key="1">
    <citation type="submission" date="2020-06" db="EMBL/GenBank/DDBJ databases">
        <title>The endosymbiont of the kinetoplastid Bodo saltans is a Paracaedibacter-like alpha-proteobacterium possessing a putative toxin-antitoxin system.</title>
        <authorList>
            <person name="Midha S."/>
            <person name="Rigden D.J."/>
            <person name="Siozios S."/>
            <person name="Hurst G.D.D."/>
            <person name="Jackson A.P."/>
        </authorList>
    </citation>
    <scope>NUCLEOTIDE SEQUENCE [LARGE SCALE GENOMIC DNA]</scope>
    <source>
        <strain evidence="11">Lake Konstanz</strain>
    </source>
</reference>
<evidence type="ECO:0000256" key="7">
    <source>
        <dbReference type="ARBA" id="ARBA00023136"/>
    </source>
</evidence>
<keyword evidence="8" id="KW-0129">CBS domain</keyword>
<dbReference type="PANTHER" id="PTHR43773">
    <property type="entry name" value="MAGNESIUM TRANSPORTER MGTE"/>
    <property type="match status" value="1"/>
</dbReference>
<feature type="transmembrane region" description="Helical" evidence="9">
    <location>
        <begin position="295"/>
        <end position="312"/>
    </location>
</feature>
<dbReference type="EMBL" id="CP054719">
    <property type="protein sequence ID" value="QOL19475.1"/>
    <property type="molecule type" value="Genomic_DNA"/>
</dbReference>
<feature type="transmembrane region" description="Helical" evidence="9">
    <location>
        <begin position="397"/>
        <end position="423"/>
    </location>
</feature>
<feature type="transmembrane region" description="Helical" evidence="9">
    <location>
        <begin position="324"/>
        <end position="348"/>
    </location>
</feature>
<evidence type="ECO:0000256" key="8">
    <source>
        <dbReference type="PROSITE-ProRule" id="PRU00703"/>
    </source>
</evidence>
<dbReference type="PANTHER" id="PTHR43773:SF1">
    <property type="entry name" value="MAGNESIUM TRANSPORTER MGTE"/>
    <property type="match status" value="1"/>
</dbReference>
<evidence type="ECO:0000256" key="4">
    <source>
        <dbReference type="ARBA" id="ARBA00022692"/>
    </source>
</evidence>
<feature type="transmembrane region" description="Helical" evidence="9">
    <location>
        <begin position="369"/>
        <end position="391"/>
    </location>
</feature>
<dbReference type="Pfam" id="PF00571">
    <property type="entry name" value="CBS"/>
    <property type="match status" value="2"/>
</dbReference>
<feature type="domain" description="CBS" evidence="10">
    <location>
        <begin position="214"/>
        <end position="270"/>
    </location>
</feature>
<keyword evidence="9" id="KW-0479">Metal-binding</keyword>
<dbReference type="Gene3D" id="1.25.60.10">
    <property type="entry name" value="MgtE N-terminal domain-like"/>
    <property type="match status" value="1"/>
</dbReference>
<dbReference type="GO" id="GO:0005886">
    <property type="term" value="C:plasma membrane"/>
    <property type="evidence" value="ECO:0007669"/>
    <property type="project" value="UniProtKB-SubCell"/>
</dbReference>
<dbReference type="KEGG" id="pbal:CPBP_00231"/>
<dbReference type="InterPro" id="IPR036739">
    <property type="entry name" value="SLC41_membr_dom_sf"/>
</dbReference>
<dbReference type="SUPFAM" id="SSF158791">
    <property type="entry name" value="MgtE N-terminal domain-like"/>
    <property type="match status" value="1"/>
</dbReference>
<feature type="transmembrane region" description="Helical" evidence="9">
    <location>
        <begin position="435"/>
        <end position="457"/>
    </location>
</feature>
<dbReference type="InterPro" id="IPR006669">
    <property type="entry name" value="MgtE_transporter"/>
</dbReference>
<dbReference type="GO" id="GO:0046872">
    <property type="term" value="F:metal ion binding"/>
    <property type="evidence" value="ECO:0007669"/>
    <property type="project" value="UniProtKB-KW"/>
</dbReference>
<keyword evidence="3 9" id="KW-0813">Transport</keyword>
<dbReference type="Proteomes" id="UP000594001">
    <property type="component" value="Chromosome"/>
</dbReference>
<keyword evidence="12" id="KW-1185">Reference proteome</keyword>
<keyword evidence="6 9" id="KW-1133">Transmembrane helix</keyword>
<dbReference type="NCBIfam" id="TIGR00400">
    <property type="entry name" value="mgtE"/>
    <property type="match status" value="1"/>
</dbReference>
<comment type="subunit">
    <text evidence="9">Homodimer.</text>
</comment>
<evidence type="ECO:0000256" key="5">
    <source>
        <dbReference type="ARBA" id="ARBA00022842"/>
    </source>
</evidence>
<dbReference type="InterPro" id="IPR006668">
    <property type="entry name" value="Mg_transptr_MgtE_intracell_dom"/>
</dbReference>
<keyword evidence="4 9" id="KW-0812">Transmembrane</keyword>